<protein>
    <submittedName>
        <fullName evidence="2">Putative synaptojanin (N-terminal domain) putative inositol 5'-phosphatase</fullName>
    </submittedName>
</protein>
<dbReference type="PROSITE" id="PS50275">
    <property type="entry name" value="SAC"/>
    <property type="match status" value="1"/>
</dbReference>
<comment type="caution">
    <text evidence="2">The sequence shown here is derived from an EMBL/GenBank/DDBJ whole genome shotgun (WGS) entry which is preliminary data.</text>
</comment>
<evidence type="ECO:0000313" key="2">
    <source>
        <dbReference type="EMBL" id="KPI83339.1"/>
    </source>
</evidence>
<organism evidence="2 3">
    <name type="scientific">Leptomonas seymouri</name>
    <dbReference type="NCBI Taxonomy" id="5684"/>
    <lineage>
        <taxon>Eukaryota</taxon>
        <taxon>Discoba</taxon>
        <taxon>Euglenozoa</taxon>
        <taxon>Kinetoplastea</taxon>
        <taxon>Metakinetoplastina</taxon>
        <taxon>Trypanosomatida</taxon>
        <taxon>Trypanosomatidae</taxon>
        <taxon>Leishmaniinae</taxon>
        <taxon>Leptomonas</taxon>
    </lineage>
</organism>
<accession>A0A0N0P2T7</accession>
<sequence>MQSPHNTQPRTAAGTAVPPTRRNRCAIAVKNNVQYLFVVVPRPKPPPKAELEDLMFFDTPASPSPAAKPPPLLATDTLYSPAKEWSGGSVAIPLEVTGNGQLQRSVVFPETEFASLAEARQQCGPFASFQEFPALFGCLRIDKVYILVATSVTTVVSLPFDGAIHKVEGTAWVPFELPGVAPVRMSPADRTRRNEFQEYTYYKGYYYSDDVNLMIPFPFTKPEPGAAPDMACDWSAHLREPFDACSLTVACSKLLRGFAGEQVCTLKDNVELHLVLLGRQSNINPGPRYLGRGLNSANGAGNDHYYEYIMWKYYGADTVTFTRHTILRGTIPVHWTTQVSMSISEPAMIFSADKAEALRGSASYFENVFQNLKQTMLLDTRGTTTVSPKVRCISLLRLNPQNGEDVLARYFLDAVRSADPVVKSKLPGSNLDLVHVDWLNLIKEYGIQVATSTFWEASMGFLGTATTPEESMMTVGMIRRTGEVDHLITQSRFVRINCADSLDRTNLGCFFTCLQLSIAMLVTQRIPFSSFPEAPSVPALDASEEIGQESTYAAAYTPVSGAKQTVPKPFVNTWNEARDPKRIPPAVVRALAELFVHNGDCVAMLYTNSAAMHGNILRGVCGMRLQGYNAVIATQRKFENVFEDRKKFRSIELLLGRNQGDHFPSISDIFLLRPVPYAQWACAIVVVGVPDGVTVKDVDAAVRRAWDKGVAPQLVRGQLPPIESSALCFTVTLPRPSEKREHDELAQSMNQVSFDGSPPLEDPLAQATQEDGTVRPYTERFAVVEFDPSLCLVVDAATLIRQQGFLPLGGRNCVLAPYAYPIQTGNDSAGMGGAVKNVGTSLKRGLKNFVRGLN</sequence>
<dbReference type="Proteomes" id="UP000038009">
    <property type="component" value="Unassembled WGS sequence"/>
</dbReference>
<feature type="domain" description="SAC" evidence="1">
    <location>
        <begin position="196"/>
        <end position="507"/>
    </location>
</feature>
<reference evidence="2 3" key="1">
    <citation type="journal article" date="2015" name="PLoS Pathog.">
        <title>Leptomonas seymouri: Adaptations to the Dixenous Life Cycle Analyzed by Genome Sequencing, Transcriptome Profiling and Co-infection with Leishmania donovani.</title>
        <authorList>
            <person name="Kraeva N."/>
            <person name="Butenko A."/>
            <person name="Hlavacova J."/>
            <person name="Kostygov A."/>
            <person name="Myskova J."/>
            <person name="Grybchuk D."/>
            <person name="Lestinova T."/>
            <person name="Votypka J."/>
            <person name="Volf P."/>
            <person name="Opperdoes F."/>
            <person name="Flegontov P."/>
            <person name="Lukes J."/>
            <person name="Yurchenko V."/>
        </authorList>
    </citation>
    <scope>NUCLEOTIDE SEQUENCE [LARGE SCALE GENOMIC DNA]</scope>
    <source>
        <strain evidence="2 3">ATCC 30220</strain>
    </source>
</reference>
<proteinExistence type="predicted"/>
<evidence type="ECO:0000259" key="1">
    <source>
        <dbReference type="PROSITE" id="PS50275"/>
    </source>
</evidence>
<dbReference type="OrthoDB" id="405996at2759"/>
<name>A0A0N0P2T7_LEPSE</name>
<dbReference type="Pfam" id="PF02383">
    <property type="entry name" value="Syja_N"/>
    <property type="match status" value="1"/>
</dbReference>
<dbReference type="VEuPathDB" id="TriTrypDB:Lsey_0392_0060"/>
<gene>
    <name evidence="2" type="ORF">ABL78_7634</name>
</gene>
<dbReference type="PANTHER" id="PTHR46817:SF1">
    <property type="entry name" value="SAC DOMAIN-CONTAINING PROTEIN"/>
    <property type="match status" value="1"/>
</dbReference>
<evidence type="ECO:0000313" key="3">
    <source>
        <dbReference type="Proteomes" id="UP000038009"/>
    </source>
</evidence>
<dbReference type="InterPro" id="IPR002013">
    <property type="entry name" value="SAC_dom"/>
</dbReference>
<dbReference type="OMA" id="VHVDWLN"/>
<dbReference type="GO" id="GO:0016791">
    <property type="term" value="F:phosphatase activity"/>
    <property type="evidence" value="ECO:0007669"/>
    <property type="project" value="InterPro"/>
</dbReference>
<keyword evidence="3" id="KW-1185">Reference proteome</keyword>
<dbReference type="EMBL" id="LJSK01000392">
    <property type="protein sequence ID" value="KPI83339.1"/>
    <property type="molecule type" value="Genomic_DNA"/>
</dbReference>
<dbReference type="PANTHER" id="PTHR46817">
    <property type="entry name" value="PHOSPHOINOSITIDE PHOSPHATASE SAC9-RELATED"/>
    <property type="match status" value="1"/>
</dbReference>
<dbReference type="AlphaFoldDB" id="A0A0N0P2T7"/>